<dbReference type="Proteomes" id="UP000430508">
    <property type="component" value="Chromosome"/>
</dbReference>
<comment type="function">
    <text evidence="9">Part of the twin-arginine translocation (Tat) system that transports large folded proteins containing a characteristic twin-arginine motif in their signal peptide across membranes. TatA could form the protein-conducting channel of the Tat system.</text>
</comment>
<evidence type="ECO:0000256" key="8">
    <source>
        <dbReference type="ARBA" id="ARBA00023136"/>
    </source>
</evidence>
<dbReference type="Gene3D" id="1.20.5.3310">
    <property type="match status" value="1"/>
</dbReference>
<organism evidence="11 12">
    <name type="scientific">Dehalobacter restrictus</name>
    <dbReference type="NCBI Taxonomy" id="55583"/>
    <lineage>
        <taxon>Bacteria</taxon>
        <taxon>Bacillati</taxon>
        <taxon>Bacillota</taxon>
        <taxon>Clostridia</taxon>
        <taxon>Eubacteriales</taxon>
        <taxon>Desulfitobacteriaceae</taxon>
        <taxon>Dehalobacter</taxon>
    </lineage>
</organism>
<comment type="similarity">
    <text evidence="9">Belongs to the TatA/E family.</text>
</comment>
<dbReference type="Pfam" id="PF02416">
    <property type="entry name" value="TatA_B_E"/>
    <property type="match status" value="1"/>
</dbReference>
<evidence type="ECO:0000256" key="4">
    <source>
        <dbReference type="ARBA" id="ARBA00022692"/>
    </source>
</evidence>
<feature type="region of interest" description="Disordered" evidence="10">
    <location>
        <begin position="47"/>
        <end position="67"/>
    </location>
</feature>
<keyword evidence="7 9" id="KW-0811">Translocation</keyword>
<evidence type="ECO:0000256" key="3">
    <source>
        <dbReference type="ARBA" id="ARBA00022475"/>
    </source>
</evidence>
<dbReference type="EMBL" id="CP046996">
    <property type="protein sequence ID" value="QHA00845.1"/>
    <property type="molecule type" value="Genomic_DNA"/>
</dbReference>
<keyword evidence="3 9" id="KW-1003">Cell membrane</keyword>
<evidence type="ECO:0000256" key="2">
    <source>
        <dbReference type="ARBA" id="ARBA00022448"/>
    </source>
</evidence>
<proteinExistence type="inferred from homology"/>
<sequence length="67" mass="7164">MQPIFGMIAPMTLVIVLVVVLIIFGPGKLPELGKAMGKGIKEFKSATDDLEDSVKGTKDSSEEKKEG</sequence>
<dbReference type="GO" id="GO:0043953">
    <property type="term" value="P:protein transport by the Tat complex"/>
    <property type="evidence" value="ECO:0007669"/>
    <property type="project" value="UniProtKB-UniRule"/>
</dbReference>
<keyword evidence="8 9" id="KW-0472">Membrane</keyword>
<dbReference type="NCBIfam" id="NF011430">
    <property type="entry name" value="PRK14861.1"/>
    <property type="match status" value="1"/>
</dbReference>
<accession>A0A857DKC9</accession>
<dbReference type="NCBIfam" id="TIGR01411">
    <property type="entry name" value="tatAE"/>
    <property type="match status" value="1"/>
</dbReference>
<dbReference type="PANTHER" id="PTHR42982">
    <property type="entry name" value="SEC-INDEPENDENT PROTEIN TRANSLOCASE PROTEIN TATA"/>
    <property type="match status" value="1"/>
</dbReference>
<protein>
    <recommendedName>
        <fullName evidence="9">Sec-independent protein translocase protein TatA</fullName>
    </recommendedName>
</protein>
<gene>
    <name evidence="9 11" type="primary">tatA</name>
    <name evidence="11" type="ORF">GQ588_09465</name>
</gene>
<reference evidence="11 12" key="1">
    <citation type="submission" date="2019-12" db="EMBL/GenBank/DDBJ databases">
        <title>Sequence classification of anaerobic respiratory reductive dehalogenases: First we see many, then we see few.</title>
        <authorList>
            <person name="Molenda O."/>
            <person name="Puentes Jacome L.A."/>
            <person name="Cao X."/>
            <person name="Nesbo C.L."/>
            <person name="Tang S."/>
            <person name="Morson N."/>
            <person name="Patron J."/>
            <person name="Lomheim L."/>
            <person name="Wishart D.S."/>
            <person name="Edwards E.A."/>
        </authorList>
    </citation>
    <scope>NUCLEOTIDE SEQUENCE [LARGE SCALE GENOMIC DNA]</scope>
    <source>
        <strain evidence="11 12">12DCA</strain>
    </source>
</reference>
<keyword evidence="6 9" id="KW-1133">Transmembrane helix</keyword>
<evidence type="ECO:0000256" key="6">
    <source>
        <dbReference type="ARBA" id="ARBA00022989"/>
    </source>
</evidence>
<evidence type="ECO:0000256" key="1">
    <source>
        <dbReference type="ARBA" id="ARBA00004162"/>
    </source>
</evidence>
<evidence type="ECO:0000256" key="9">
    <source>
        <dbReference type="HAMAP-Rule" id="MF_00236"/>
    </source>
</evidence>
<dbReference type="AlphaFoldDB" id="A0A857DKC9"/>
<dbReference type="InterPro" id="IPR003369">
    <property type="entry name" value="TatA/B/E"/>
</dbReference>
<dbReference type="GO" id="GO:0033281">
    <property type="term" value="C:TAT protein transport complex"/>
    <property type="evidence" value="ECO:0007669"/>
    <property type="project" value="UniProtKB-UniRule"/>
</dbReference>
<keyword evidence="4 9" id="KW-0812">Transmembrane</keyword>
<dbReference type="PANTHER" id="PTHR42982:SF1">
    <property type="entry name" value="SEC-INDEPENDENT PROTEIN TRANSLOCASE PROTEIN TATA"/>
    <property type="match status" value="1"/>
</dbReference>
<comment type="subunit">
    <text evidence="9">Forms a complex with TatC.</text>
</comment>
<dbReference type="GO" id="GO:0008320">
    <property type="term" value="F:protein transmembrane transporter activity"/>
    <property type="evidence" value="ECO:0007669"/>
    <property type="project" value="UniProtKB-UniRule"/>
</dbReference>
<dbReference type="InterPro" id="IPR006312">
    <property type="entry name" value="TatA/E"/>
</dbReference>
<evidence type="ECO:0000256" key="5">
    <source>
        <dbReference type="ARBA" id="ARBA00022927"/>
    </source>
</evidence>
<comment type="subcellular location">
    <subcellularLocation>
        <location evidence="1 9">Cell membrane</location>
        <topology evidence="1 9">Single-pass membrane protein</topology>
    </subcellularLocation>
</comment>
<evidence type="ECO:0000313" key="11">
    <source>
        <dbReference type="EMBL" id="QHA00845.1"/>
    </source>
</evidence>
<feature type="transmembrane region" description="Helical" evidence="9">
    <location>
        <begin position="6"/>
        <end position="24"/>
    </location>
</feature>
<keyword evidence="5 9" id="KW-0653">Protein transport</keyword>
<dbReference type="RefSeq" id="WP_019226362.1">
    <property type="nucleotide sequence ID" value="NZ_CP046996.1"/>
</dbReference>
<keyword evidence="2 9" id="KW-0813">Transport</keyword>
<dbReference type="HAMAP" id="MF_00236">
    <property type="entry name" value="TatA_E"/>
    <property type="match status" value="1"/>
</dbReference>
<name>A0A857DKC9_9FIRM</name>
<evidence type="ECO:0000256" key="10">
    <source>
        <dbReference type="SAM" id="MobiDB-lite"/>
    </source>
</evidence>
<evidence type="ECO:0000313" key="12">
    <source>
        <dbReference type="Proteomes" id="UP000430508"/>
    </source>
</evidence>
<evidence type="ECO:0000256" key="7">
    <source>
        <dbReference type="ARBA" id="ARBA00023010"/>
    </source>
</evidence>